<proteinExistence type="predicted"/>
<organism evidence="1 2">
    <name type="scientific">Rangifer tarandus platyrhynchus</name>
    <name type="common">Svalbard reindeer</name>
    <dbReference type="NCBI Taxonomy" id="3082113"/>
    <lineage>
        <taxon>Eukaryota</taxon>
        <taxon>Metazoa</taxon>
        <taxon>Chordata</taxon>
        <taxon>Craniata</taxon>
        <taxon>Vertebrata</taxon>
        <taxon>Euteleostomi</taxon>
        <taxon>Mammalia</taxon>
        <taxon>Eutheria</taxon>
        <taxon>Laurasiatheria</taxon>
        <taxon>Artiodactyla</taxon>
        <taxon>Ruminantia</taxon>
        <taxon>Pecora</taxon>
        <taxon>Cervidae</taxon>
        <taxon>Odocoileinae</taxon>
        <taxon>Rangifer</taxon>
    </lineage>
</organism>
<name>A0ACB0EFX9_RANTA</name>
<reference evidence="1" key="1">
    <citation type="submission" date="2023-05" db="EMBL/GenBank/DDBJ databases">
        <authorList>
            <consortium name="ELIXIR-Norway"/>
        </authorList>
    </citation>
    <scope>NUCLEOTIDE SEQUENCE</scope>
</reference>
<dbReference type="EMBL" id="OX596086">
    <property type="protein sequence ID" value="CAI9699545.1"/>
    <property type="molecule type" value="Genomic_DNA"/>
</dbReference>
<protein>
    <submittedName>
        <fullName evidence="1">Uncharacterized protein</fullName>
    </submittedName>
</protein>
<gene>
    <name evidence="1" type="ORF">MRATA1EN3_LOCUS10758</name>
</gene>
<sequence length="69" mass="7685">MHPMSLRGSRRRRVQIQTPAAGARSVWAPNPDRRSKKPGLHGIQLRLGLLAGHCGQIPEDKLAYVKVFC</sequence>
<dbReference type="Proteomes" id="UP001162501">
    <property type="component" value="Chromosome 2"/>
</dbReference>
<evidence type="ECO:0000313" key="1">
    <source>
        <dbReference type="EMBL" id="CAI9699545.1"/>
    </source>
</evidence>
<accession>A0ACB0EFX9</accession>
<evidence type="ECO:0000313" key="2">
    <source>
        <dbReference type="Proteomes" id="UP001162501"/>
    </source>
</evidence>